<accession>A0A4Y3WVK3</accession>
<protein>
    <recommendedName>
        <fullName evidence="1">HTH cro/C1-type domain-containing protein</fullName>
    </recommendedName>
</protein>
<dbReference type="Proteomes" id="UP000320338">
    <property type="component" value="Unassembled WGS sequence"/>
</dbReference>
<dbReference type="RefSeq" id="WP_370467468.1">
    <property type="nucleotide sequence ID" value="NZ_BAAARZ010000086.1"/>
</dbReference>
<gene>
    <name evidence="2" type="ORF">PHY01_52080</name>
</gene>
<dbReference type="AlphaFoldDB" id="A0A4Y3WVK3"/>
<dbReference type="EMBL" id="BJNG01000069">
    <property type="protein sequence ID" value="GEC22925.1"/>
    <property type="molecule type" value="Genomic_DNA"/>
</dbReference>
<organism evidence="2 3">
    <name type="scientific">Pseudonocardia hydrocarbonoxydans</name>
    <dbReference type="NCBI Taxonomy" id="76726"/>
    <lineage>
        <taxon>Bacteria</taxon>
        <taxon>Bacillati</taxon>
        <taxon>Actinomycetota</taxon>
        <taxon>Actinomycetes</taxon>
        <taxon>Pseudonocardiales</taxon>
        <taxon>Pseudonocardiaceae</taxon>
        <taxon>Pseudonocardia</taxon>
    </lineage>
</organism>
<evidence type="ECO:0000259" key="1">
    <source>
        <dbReference type="PROSITE" id="PS50943"/>
    </source>
</evidence>
<dbReference type="Gene3D" id="1.10.260.40">
    <property type="entry name" value="lambda repressor-like DNA-binding domains"/>
    <property type="match status" value="1"/>
</dbReference>
<keyword evidence="3" id="KW-1185">Reference proteome</keyword>
<evidence type="ECO:0000313" key="3">
    <source>
        <dbReference type="Proteomes" id="UP000320338"/>
    </source>
</evidence>
<sequence length="121" mass="13137">MNAPPDEQIDNFYSAVGRRVKVARTSANMTQLELSKQTGLTRSSIANLEAGRQRVQIHVLALIAGCLSIDPSDLIADTFAVSRQGLPSPVNDDLERYSTTARSFVEAGLRTSRISESKESA</sequence>
<dbReference type="PROSITE" id="PS50943">
    <property type="entry name" value="HTH_CROC1"/>
    <property type="match status" value="1"/>
</dbReference>
<dbReference type="SMART" id="SM00530">
    <property type="entry name" value="HTH_XRE"/>
    <property type="match status" value="1"/>
</dbReference>
<proteinExistence type="predicted"/>
<dbReference type="GO" id="GO:0003677">
    <property type="term" value="F:DNA binding"/>
    <property type="evidence" value="ECO:0007669"/>
    <property type="project" value="InterPro"/>
</dbReference>
<dbReference type="Pfam" id="PF01381">
    <property type="entry name" value="HTH_3"/>
    <property type="match status" value="1"/>
</dbReference>
<dbReference type="SUPFAM" id="SSF47413">
    <property type="entry name" value="lambda repressor-like DNA-binding domains"/>
    <property type="match status" value="1"/>
</dbReference>
<name>A0A4Y3WVK3_9PSEU</name>
<reference evidence="2 3" key="1">
    <citation type="submission" date="2019-06" db="EMBL/GenBank/DDBJ databases">
        <title>Whole genome shotgun sequence of Pseudonocardia hydrocarbonoxydans NBRC 14498.</title>
        <authorList>
            <person name="Hosoyama A."/>
            <person name="Uohara A."/>
            <person name="Ohji S."/>
            <person name="Ichikawa N."/>
        </authorList>
    </citation>
    <scope>NUCLEOTIDE SEQUENCE [LARGE SCALE GENOMIC DNA]</scope>
    <source>
        <strain evidence="2 3">NBRC 14498</strain>
    </source>
</reference>
<feature type="domain" description="HTH cro/C1-type" evidence="1">
    <location>
        <begin position="20"/>
        <end position="74"/>
    </location>
</feature>
<dbReference type="CDD" id="cd00093">
    <property type="entry name" value="HTH_XRE"/>
    <property type="match status" value="1"/>
</dbReference>
<dbReference type="InterPro" id="IPR001387">
    <property type="entry name" value="Cro/C1-type_HTH"/>
</dbReference>
<dbReference type="InterPro" id="IPR010982">
    <property type="entry name" value="Lambda_DNA-bd_dom_sf"/>
</dbReference>
<evidence type="ECO:0000313" key="2">
    <source>
        <dbReference type="EMBL" id="GEC22925.1"/>
    </source>
</evidence>
<comment type="caution">
    <text evidence="2">The sequence shown here is derived from an EMBL/GenBank/DDBJ whole genome shotgun (WGS) entry which is preliminary data.</text>
</comment>